<sequence>VVLHDFFQLWRLGDGSIFFNSPAVATDHYAIHSLDNAHRRENCDLDPSKVLLIDQARHCLCFI</sequence>
<proteinExistence type="predicted"/>
<reference evidence="1" key="1">
    <citation type="submission" date="2018-05" db="EMBL/GenBank/DDBJ databases">
        <authorList>
            <person name="Lanie J.A."/>
            <person name="Ng W.-L."/>
            <person name="Kazmierczak K.M."/>
            <person name="Andrzejewski T.M."/>
            <person name="Davidsen T.M."/>
            <person name="Wayne K.J."/>
            <person name="Tettelin H."/>
            <person name="Glass J.I."/>
            <person name="Rusch D."/>
            <person name="Podicherti R."/>
            <person name="Tsui H.-C.T."/>
            <person name="Winkler M.E."/>
        </authorList>
    </citation>
    <scope>NUCLEOTIDE SEQUENCE</scope>
</reference>
<protein>
    <submittedName>
        <fullName evidence="1">Uncharacterized protein</fullName>
    </submittedName>
</protein>
<evidence type="ECO:0000313" key="1">
    <source>
        <dbReference type="EMBL" id="SVD73226.1"/>
    </source>
</evidence>
<feature type="non-terminal residue" evidence="1">
    <location>
        <position position="1"/>
    </location>
</feature>
<accession>A0A382XQ94</accession>
<organism evidence="1">
    <name type="scientific">marine metagenome</name>
    <dbReference type="NCBI Taxonomy" id="408172"/>
    <lineage>
        <taxon>unclassified sequences</taxon>
        <taxon>metagenomes</taxon>
        <taxon>ecological metagenomes</taxon>
    </lineage>
</organism>
<dbReference type="AlphaFoldDB" id="A0A382XQ94"/>
<gene>
    <name evidence="1" type="ORF">METZ01_LOCUS426080</name>
</gene>
<dbReference type="EMBL" id="UINC01169605">
    <property type="protein sequence ID" value="SVD73226.1"/>
    <property type="molecule type" value="Genomic_DNA"/>
</dbReference>
<name>A0A382XQ94_9ZZZZ</name>